<dbReference type="InterPro" id="IPR002178">
    <property type="entry name" value="PTS_EIIA_type-2_dom"/>
</dbReference>
<dbReference type="OrthoDB" id="2192665at2"/>
<feature type="domain" description="PTS EIIA type-2" evidence="1">
    <location>
        <begin position="1"/>
        <end position="145"/>
    </location>
</feature>
<dbReference type="EMBL" id="FOTY01000018">
    <property type="protein sequence ID" value="SFM14923.1"/>
    <property type="molecule type" value="Genomic_DNA"/>
</dbReference>
<dbReference type="PANTHER" id="PTHR47738:SF1">
    <property type="entry name" value="NITROGEN REGULATORY PROTEIN"/>
    <property type="match status" value="1"/>
</dbReference>
<dbReference type="GO" id="GO:0030295">
    <property type="term" value="F:protein kinase activator activity"/>
    <property type="evidence" value="ECO:0007669"/>
    <property type="project" value="TreeGrafter"/>
</dbReference>
<dbReference type="InterPro" id="IPR016152">
    <property type="entry name" value="PTrfase/Anion_transptr"/>
</dbReference>
<keyword evidence="3" id="KW-1185">Reference proteome</keyword>
<evidence type="ECO:0000313" key="3">
    <source>
        <dbReference type="Proteomes" id="UP000199668"/>
    </source>
</evidence>
<dbReference type="InterPro" id="IPR051541">
    <property type="entry name" value="PTS_SugarTrans_NitroReg"/>
</dbReference>
<dbReference type="PANTHER" id="PTHR47738">
    <property type="entry name" value="PTS SYSTEM FRUCTOSE-LIKE EIIA COMPONENT-RELATED"/>
    <property type="match status" value="1"/>
</dbReference>
<dbReference type="Proteomes" id="UP000199668">
    <property type="component" value="Unassembled WGS sequence"/>
</dbReference>
<organism evidence="2 3">
    <name type="scientific">Salibacterium qingdaonense</name>
    <dbReference type="NCBI Taxonomy" id="266892"/>
    <lineage>
        <taxon>Bacteria</taxon>
        <taxon>Bacillati</taxon>
        <taxon>Bacillota</taxon>
        <taxon>Bacilli</taxon>
        <taxon>Bacillales</taxon>
        <taxon>Bacillaceae</taxon>
    </lineage>
</organism>
<name>A0A1I4NIB3_9BACI</name>
<dbReference type="Pfam" id="PF00359">
    <property type="entry name" value="PTS_EIIA_2"/>
    <property type="match status" value="1"/>
</dbReference>
<dbReference type="RefSeq" id="WP_090927425.1">
    <property type="nucleotide sequence ID" value="NZ_FOTY01000018.1"/>
</dbReference>
<evidence type="ECO:0000313" key="2">
    <source>
        <dbReference type="EMBL" id="SFM14923.1"/>
    </source>
</evidence>
<dbReference type="STRING" id="266892.SAMN04488054_11811"/>
<dbReference type="PROSITE" id="PS51094">
    <property type="entry name" value="PTS_EIIA_TYPE_2"/>
    <property type="match status" value="1"/>
</dbReference>
<sequence>MNDNSLFQIYFDCGLDTKEQMYAFLSEAGCSNGTSRQKTDITRQLFEREQAGIPLIAEHVLLPHVESEHVEESRIVFLRPAKPVLWGETSEDIRLIIAILLRKNEEEAVKQKIARFTRSLADHTFVEELVTTANEADFHQKIRTFQEES</sequence>
<reference evidence="2 3" key="1">
    <citation type="submission" date="2016-10" db="EMBL/GenBank/DDBJ databases">
        <authorList>
            <person name="de Groot N.N."/>
        </authorList>
    </citation>
    <scope>NUCLEOTIDE SEQUENCE [LARGE SCALE GENOMIC DNA]</scope>
    <source>
        <strain evidence="2 3">CGMCC 1.6134</strain>
    </source>
</reference>
<proteinExistence type="predicted"/>
<dbReference type="Gene3D" id="3.40.930.10">
    <property type="entry name" value="Mannitol-specific EII, Chain A"/>
    <property type="match status" value="1"/>
</dbReference>
<evidence type="ECO:0000259" key="1">
    <source>
        <dbReference type="PROSITE" id="PS51094"/>
    </source>
</evidence>
<dbReference type="AlphaFoldDB" id="A0A1I4NIB3"/>
<gene>
    <name evidence="2" type="ORF">SAMN04488054_11811</name>
</gene>
<protein>
    <submittedName>
        <fullName evidence="2">PTS system, nitrogen regulatory IIA component</fullName>
    </submittedName>
</protein>
<accession>A0A1I4NIB3</accession>
<dbReference type="SUPFAM" id="SSF55804">
    <property type="entry name" value="Phoshotransferase/anion transport protein"/>
    <property type="match status" value="1"/>
</dbReference>